<feature type="domain" description="BRCT" evidence="2">
    <location>
        <begin position="247"/>
        <end position="342"/>
    </location>
</feature>
<dbReference type="Pfam" id="PF12738">
    <property type="entry name" value="PTCB-BRCT"/>
    <property type="match status" value="1"/>
</dbReference>
<evidence type="ECO:0000313" key="3">
    <source>
        <dbReference type="EMBL" id="CCF56723.1"/>
    </source>
</evidence>
<feature type="domain" description="BRCT" evidence="2">
    <location>
        <begin position="100"/>
        <end position="125"/>
    </location>
</feature>
<dbReference type="Pfam" id="PF16770">
    <property type="entry name" value="RTT107_BRCT_5"/>
    <property type="match status" value="1"/>
</dbReference>
<keyword evidence="4" id="KW-1185">Reference proteome</keyword>
<dbReference type="PROSITE" id="PS50172">
    <property type="entry name" value="BRCT"/>
    <property type="match status" value="4"/>
</dbReference>
<organism evidence="3 4">
    <name type="scientific">Kazachstania africana (strain ATCC 22294 / BCRC 22015 / CBS 2517 / CECT 1963 / NBRC 1671 / NRRL Y-8276)</name>
    <name type="common">Yeast</name>
    <name type="synonym">Kluyveromyces africanus</name>
    <dbReference type="NCBI Taxonomy" id="1071382"/>
    <lineage>
        <taxon>Eukaryota</taxon>
        <taxon>Fungi</taxon>
        <taxon>Dikarya</taxon>
        <taxon>Ascomycota</taxon>
        <taxon>Saccharomycotina</taxon>
        <taxon>Saccharomycetes</taxon>
        <taxon>Saccharomycetales</taxon>
        <taxon>Saccharomycetaceae</taxon>
        <taxon>Kazachstania</taxon>
    </lineage>
</organism>
<dbReference type="Pfam" id="PF16771">
    <property type="entry name" value="RTT107_BRCT_6"/>
    <property type="match status" value="1"/>
</dbReference>
<dbReference type="GO" id="GO:1990683">
    <property type="term" value="P:DNA double-strand break attachment to nuclear envelope"/>
    <property type="evidence" value="ECO:0007669"/>
    <property type="project" value="TreeGrafter"/>
</dbReference>
<protein>
    <recommendedName>
        <fullName evidence="2">BRCT domain-containing protein</fullName>
    </recommendedName>
</protein>
<feature type="compositionally biased region" description="Polar residues" evidence="1">
    <location>
        <begin position="691"/>
        <end position="706"/>
    </location>
</feature>
<dbReference type="GO" id="GO:0035361">
    <property type="term" value="C:Cul8-RING ubiquitin ligase complex"/>
    <property type="evidence" value="ECO:0007669"/>
    <property type="project" value="TreeGrafter"/>
</dbReference>
<dbReference type="OrthoDB" id="342264at2759"/>
<sequence length="1004" mass="113221">MISEPQSQLFDNLNFLIVITTASDAETMLRCEGLLKVNSSNSVQIYSEDAEKIKRLQREAKTSDWFYDSFSRSTNGEIHFIISQTADFFFYNEVAFDLLIPVVTPEWVTDSIAKKMLLKPLPYSSNERHCLKDLEIYLSGYSLDESEQILYSCLIEYLGGTVTSTLSTNTKIIITKTSKDPVLSSVLKLKLPTIIKFVYPTWLTTSFKKNSMDDTETHEILPTDGTVKMKNLSKKLWSKNHSTKITHMTNIFQDRIFYISAELKIDSDINIFLSDILLSCSGSTCQRLDESAKTSAHIYLGYTNENEEYNMAKNRGIEAGNLVWLFQMLSCQKYIPPASNVIFEPFDKSKIFNKDTLIVSFSNFYGFQRSYIKLLTLMLGGVSTNELSKRNNFLISRFSRGRKYEAVQLHWKKTCQVVNIEWLEDCYKHKTLLDPNDAKFRNFNVSSSSKFLIQLSQDVEEKNVIEKNAGNTDITSAPSSESSPESDKSIEGESVAGMELINGNTKIDSKHKSYNVVDTYEPVVADMAVTEGPTEGQHFSTNVELATVGNNTEEGLLIIETNDSSHSKIGVETEDKLEPVEEIRESQIKRTVEKKDKLEKASTVAEDAPTANQEIESSVNFNSISDEENDILKGTAKVSSSSKQSLETDETLEKMINLIKKTEKSIKSNCSFPCDPTINDRILNIENIRTAETASQKQQPLSPTSVDKNREEISTHDAITIVNKAKRSVSRPVSSSKRRKTGEILTEGKVDELLRRFLTDDSDIENSFPIYDIRAVSTNCLENLKELDIKVLDVLGIKIFSNIDDTHNLNAIIAPKRLRTIKFLKSLSFNSLDYAITPGFINEILKSVYNTKNTTFDTLKIAHDKYAIPDMTSHVLETTKLSTKVFERGYLSNINIFHDIPGGAETIASILKSHGIKKVTVLPSNFGLDDLALNEIRDSDTNVPRCVIVSHKASQVSRFKRLVSTKGNREGFNALIVEWNWCVNCIFSLNVSFADTSNVLLRYE</sequence>
<dbReference type="CDD" id="cd00027">
    <property type="entry name" value="BRCT"/>
    <property type="match status" value="1"/>
</dbReference>
<evidence type="ECO:0000313" key="4">
    <source>
        <dbReference type="Proteomes" id="UP000005220"/>
    </source>
</evidence>
<dbReference type="InterPro" id="IPR001357">
    <property type="entry name" value="BRCT_dom"/>
</dbReference>
<dbReference type="InterPro" id="IPR053036">
    <property type="entry name" value="CellCycle_DNARepair_Reg"/>
</dbReference>
<feature type="domain" description="BRCT" evidence="2">
    <location>
        <begin position="126"/>
        <end position="220"/>
    </location>
</feature>
<name>H2AQS3_KAZAF</name>
<feature type="domain" description="BRCT" evidence="2">
    <location>
        <begin position="347"/>
        <end position="440"/>
    </location>
</feature>
<dbReference type="Proteomes" id="UP000005220">
    <property type="component" value="Chromosome 2"/>
</dbReference>
<gene>
    <name evidence="3" type="primary">KAFR0B04270</name>
    <name evidence="3" type="ORF">KAFR_0B04270</name>
</gene>
<dbReference type="RefSeq" id="XP_003955858.1">
    <property type="nucleotide sequence ID" value="XM_003955809.1"/>
</dbReference>
<dbReference type="EMBL" id="HE650822">
    <property type="protein sequence ID" value="CCF56723.1"/>
    <property type="molecule type" value="Genomic_DNA"/>
</dbReference>
<dbReference type="InterPro" id="IPR036420">
    <property type="entry name" value="BRCT_dom_sf"/>
</dbReference>
<accession>H2AQS3</accession>
<evidence type="ECO:0000259" key="2">
    <source>
        <dbReference type="PROSITE" id="PS50172"/>
    </source>
</evidence>
<feature type="compositionally biased region" description="Low complexity" evidence="1">
    <location>
        <begin position="472"/>
        <end position="483"/>
    </location>
</feature>
<dbReference type="STRING" id="1071382.H2AQS3"/>
<reference evidence="3 4" key="1">
    <citation type="journal article" date="2011" name="Proc. Natl. Acad. Sci. U.S.A.">
        <title>Evolutionary erosion of yeast sex chromosomes by mating-type switching accidents.</title>
        <authorList>
            <person name="Gordon J.L."/>
            <person name="Armisen D."/>
            <person name="Proux-Wera E."/>
            <person name="Oheigeartaigh S.S."/>
            <person name="Byrne K.P."/>
            <person name="Wolfe K.H."/>
        </authorList>
    </citation>
    <scope>NUCLEOTIDE SEQUENCE [LARGE SCALE GENOMIC DNA]</scope>
    <source>
        <strain evidence="4">ATCC 22294 / BCRC 22015 / CBS 2517 / CECT 1963 / NBRC 1671 / NRRL Y-8276</strain>
    </source>
</reference>
<dbReference type="Gene3D" id="3.40.50.10190">
    <property type="entry name" value="BRCT domain"/>
    <property type="match status" value="4"/>
</dbReference>
<feature type="region of interest" description="Disordered" evidence="1">
    <location>
        <begin position="466"/>
        <end position="492"/>
    </location>
</feature>
<dbReference type="PANTHER" id="PTHR47667:SF1">
    <property type="entry name" value="REGULATOR OF TY1 TRANSPOSITION PROTEIN 107"/>
    <property type="match status" value="1"/>
</dbReference>
<dbReference type="InterPro" id="IPR031906">
    <property type="entry name" value="RTT107_BRCT_6"/>
</dbReference>
<dbReference type="KEGG" id="kaf:KAFR_0B04270"/>
<evidence type="ECO:0000256" key="1">
    <source>
        <dbReference type="SAM" id="MobiDB-lite"/>
    </source>
</evidence>
<dbReference type="Pfam" id="PF00533">
    <property type="entry name" value="BRCT"/>
    <property type="match status" value="1"/>
</dbReference>
<dbReference type="HOGENOM" id="CLU_002149_0_0_1"/>
<feature type="region of interest" description="Disordered" evidence="1">
    <location>
        <begin position="691"/>
        <end position="713"/>
    </location>
</feature>
<proteinExistence type="predicted"/>
<dbReference type="GO" id="GO:0006302">
    <property type="term" value="P:double-strand break repair"/>
    <property type="evidence" value="ECO:0007669"/>
    <property type="project" value="TreeGrafter"/>
</dbReference>
<dbReference type="SUPFAM" id="SSF52113">
    <property type="entry name" value="BRCT domain"/>
    <property type="match status" value="2"/>
</dbReference>
<dbReference type="GeneID" id="13883262"/>
<dbReference type="GO" id="GO:0005634">
    <property type="term" value="C:nucleus"/>
    <property type="evidence" value="ECO:0007669"/>
    <property type="project" value="TreeGrafter"/>
</dbReference>
<dbReference type="SMART" id="SM00292">
    <property type="entry name" value="BRCT"/>
    <property type="match status" value="4"/>
</dbReference>
<dbReference type="AlphaFoldDB" id="H2AQS3"/>
<dbReference type="PANTHER" id="PTHR47667">
    <property type="entry name" value="REGULATOR OF TY1 TRANSPOSITION PROTEIN 107"/>
    <property type="match status" value="1"/>
</dbReference>
<dbReference type="eggNOG" id="KOG2043">
    <property type="taxonomic scope" value="Eukaryota"/>
</dbReference>
<dbReference type="InParanoid" id="H2AQS3"/>